<feature type="transmembrane region" description="Helical" evidence="1">
    <location>
        <begin position="83"/>
        <end position="106"/>
    </location>
</feature>
<comment type="caution">
    <text evidence="2">The sequence shown here is derived from an EMBL/GenBank/DDBJ whole genome shotgun (WGS) entry which is preliminary data.</text>
</comment>
<organism evidence="2 3">
    <name type="scientific">Bifidobacterium myosotis</name>
    <dbReference type="NCBI Taxonomy" id="1630166"/>
    <lineage>
        <taxon>Bacteria</taxon>
        <taxon>Bacillati</taxon>
        <taxon>Actinomycetota</taxon>
        <taxon>Actinomycetes</taxon>
        <taxon>Bifidobacteriales</taxon>
        <taxon>Bifidobacteriaceae</taxon>
        <taxon>Bifidobacterium</taxon>
    </lineage>
</organism>
<feature type="transmembrane region" description="Helical" evidence="1">
    <location>
        <begin position="140"/>
        <end position="161"/>
    </location>
</feature>
<protein>
    <submittedName>
        <fullName evidence="2">Cytochrome C oxidase subunit IV</fullName>
    </submittedName>
</protein>
<dbReference type="EMBL" id="RZUH01000003">
    <property type="protein sequence ID" value="KAA8828551.1"/>
    <property type="molecule type" value="Genomic_DNA"/>
</dbReference>
<feature type="transmembrane region" description="Helical" evidence="1">
    <location>
        <begin position="39"/>
        <end position="62"/>
    </location>
</feature>
<dbReference type="AlphaFoldDB" id="A0A5M9ZLT0"/>
<dbReference type="RefSeq" id="WP_150379075.1">
    <property type="nucleotide sequence ID" value="NZ_RZUH01000003.1"/>
</dbReference>
<keyword evidence="1" id="KW-1133">Transmembrane helix</keyword>
<evidence type="ECO:0000256" key="1">
    <source>
        <dbReference type="SAM" id="Phobius"/>
    </source>
</evidence>
<sequence length="213" mass="23268">MKSLLRIERVALIRWSTLAFMAVLLFPLFFLRYGNTGAVAQLAMVMALPITMAGLVFSHARVPGSYRSFSIHDRLLLRFTLKSLLLGVAVSICLTLLYGFAVGFIFNKRPLSLHVALMFAFTAVVLSLACFVLRLWASPVVAWSIVGFFILIGLPVSSGMFEGSPILHAVIPTTWMLTGWMLSGAGFAGYVIPVGVVVAMTSAWLLLKAVKRV</sequence>
<reference evidence="2 3" key="1">
    <citation type="journal article" date="2019" name="Syst. Appl. Microbiol.">
        <title>Characterization of Bifidobacterium species in feaces of the Egyptian fruit bat: Description of B. vespertilionis sp. nov. and B. rousetti sp. nov.</title>
        <authorList>
            <person name="Modesto M."/>
            <person name="Satti M."/>
            <person name="Watanabe K."/>
            <person name="Puglisi E."/>
            <person name="Morelli L."/>
            <person name="Huang C.-H."/>
            <person name="Liou J.-S."/>
            <person name="Miyashita M."/>
            <person name="Tamura T."/>
            <person name="Saito S."/>
            <person name="Mori K."/>
            <person name="Huang L."/>
            <person name="Sciavilla P."/>
            <person name="Sandri C."/>
            <person name="Spiezio C."/>
            <person name="Vitali F."/>
            <person name="Cavalieri D."/>
            <person name="Perpetuini G."/>
            <person name="Tofalo R."/>
            <person name="Bonetti A."/>
            <person name="Arita M."/>
            <person name="Mattarelli P."/>
        </authorList>
    </citation>
    <scope>NUCLEOTIDE SEQUENCE [LARGE SCALE GENOMIC DNA]</scope>
    <source>
        <strain evidence="2 3">RST17</strain>
    </source>
</reference>
<feature type="transmembrane region" description="Helical" evidence="1">
    <location>
        <begin position="181"/>
        <end position="207"/>
    </location>
</feature>
<feature type="transmembrane region" description="Helical" evidence="1">
    <location>
        <begin position="12"/>
        <end position="33"/>
    </location>
</feature>
<keyword evidence="1" id="KW-0472">Membrane</keyword>
<name>A0A5M9ZLT0_9BIFI</name>
<accession>A0A5M9ZLT0</accession>
<gene>
    <name evidence="2" type="ORF">EMO91_05275</name>
</gene>
<feature type="transmembrane region" description="Helical" evidence="1">
    <location>
        <begin position="112"/>
        <end position="133"/>
    </location>
</feature>
<dbReference type="Proteomes" id="UP000410049">
    <property type="component" value="Unassembled WGS sequence"/>
</dbReference>
<keyword evidence="1" id="KW-0812">Transmembrane</keyword>
<evidence type="ECO:0000313" key="2">
    <source>
        <dbReference type="EMBL" id="KAA8828551.1"/>
    </source>
</evidence>
<proteinExistence type="predicted"/>
<evidence type="ECO:0000313" key="3">
    <source>
        <dbReference type="Proteomes" id="UP000410049"/>
    </source>
</evidence>